<evidence type="ECO:0000259" key="2">
    <source>
        <dbReference type="Pfam" id="PF07883"/>
    </source>
</evidence>
<reference evidence="3 4" key="1">
    <citation type="submission" date="2014-03" db="EMBL/GenBank/DDBJ databases">
        <title>The draft genome sequence of Thioclava dalianensis DLFJ1-1.</title>
        <authorList>
            <person name="Lai Q."/>
            <person name="Shao Z."/>
        </authorList>
    </citation>
    <scope>NUCLEOTIDE SEQUENCE [LARGE SCALE GENOMIC DNA]</scope>
    <source>
        <strain evidence="3 4">DLFJ1-1</strain>
    </source>
</reference>
<dbReference type="PANTHER" id="PTHR35848">
    <property type="entry name" value="OXALATE-BINDING PROTEIN"/>
    <property type="match status" value="1"/>
</dbReference>
<dbReference type="InterPro" id="IPR013096">
    <property type="entry name" value="Cupin_2"/>
</dbReference>
<dbReference type="InterPro" id="IPR051610">
    <property type="entry name" value="GPI/OXD"/>
</dbReference>
<name>A0A074TDG7_9RHOB</name>
<dbReference type="GO" id="GO:0046872">
    <property type="term" value="F:metal ion binding"/>
    <property type="evidence" value="ECO:0007669"/>
    <property type="project" value="UniProtKB-KW"/>
</dbReference>
<keyword evidence="1" id="KW-0479">Metal-binding</keyword>
<dbReference type="EMBL" id="JHEH01000010">
    <property type="protein sequence ID" value="KEP69811.1"/>
    <property type="molecule type" value="Genomic_DNA"/>
</dbReference>
<dbReference type="PANTHER" id="PTHR35848:SF9">
    <property type="entry name" value="SLL1358 PROTEIN"/>
    <property type="match status" value="1"/>
</dbReference>
<comment type="caution">
    <text evidence="3">The sequence shown here is derived from an EMBL/GenBank/DDBJ whole genome shotgun (WGS) entry which is preliminary data.</text>
</comment>
<dbReference type="CDD" id="cd02224">
    <property type="entry name" value="cupin_SPO2919-like"/>
    <property type="match status" value="1"/>
</dbReference>
<feature type="domain" description="Cupin type-2" evidence="2">
    <location>
        <begin position="49"/>
        <end position="119"/>
    </location>
</feature>
<dbReference type="STRING" id="1185766.SAMN05216224_101666"/>
<dbReference type="InterPro" id="IPR014710">
    <property type="entry name" value="RmlC-like_jellyroll"/>
</dbReference>
<keyword evidence="4" id="KW-1185">Reference proteome</keyword>
<dbReference type="OrthoDB" id="1973590at2"/>
<organism evidence="3 4">
    <name type="scientific">Thioclava dalianensis</name>
    <dbReference type="NCBI Taxonomy" id="1185766"/>
    <lineage>
        <taxon>Bacteria</taxon>
        <taxon>Pseudomonadati</taxon>
        <taxon>Pseudomonadota</taxon>
        <taxon>Alphaproteobacteria</taxon>
        <taxon>Rhodobacterales</taxon>
        <taxon>Paracoccaceae</taxon>
        <taxon>Thioclava</taxon>
    </lineage>
</organism>
<dbReference type="Pfam" id="PF07883">
    <property type="entry name" value="Cupin_2"/>
    <property type="match status" value="1"/>
</dbReference>
<evidence type="ECO:0000256" key="1">
    <source>
        <dbReference type="ARBA" id="ARBA00022723"/>
    </source>
</evidence>
<dbReference type="Gene3D" id="2.60.120.10">
    <property type="entry name" value="Jelly Rolls"/>
    <property type="match status" value="1"/>
</dbReference>
<dbReference type="AlphaFoldDB" id="A0A074TDG7"/>
<dbReference type="Proteomes" id="UP000027725">
    <property type="component" value="Unassembled WGS sequence"/>
</dbReference>
<protein>
    <submittedName>
        <fullName evidence="3">Cupin</fullName>
    </submittedName>
</protein>
<dbReference type="SUPFAM" id="SSF51182">
    <property type="entry name" value="RmlC-like cupins"/>
    <property type="match status" value="1"/>
</dbReference>
<evidence type="ECO:0000313" key="3">
    <source>
        <dbReference type="EMBL" id="KEP69811.1"/>
    </source>
</evidence>
<dbReference type="eggNOG" id="COG3837">
    <property type="taxonomic scope" value="Bacteria"/>
</dbReference>
<evidence type="ECO:0000313" key="4">
    <source>
        <dbReference type="Proteomes" id="UP000027725"/>
    </source>
</evidence>
<gene>
    <name evidence="3" type="ORF">DL1_01940</name>
</gene>
<dbReference type="RefSeq" id="WP_038065621.1">
    <property type="nucleotide sequence ID" value="NZ_FOVB01000001.1"/>
</dbReference>
<sequence length="162" mass="17641">MTEERYLVQAQEIATMPGLSKTHFLNPNAKRVNKSLGDLTGLTGIGVHIIEVEPGRETTEFHRHHHEDEAVFVLSGEATARIGDARHAIGPGDFIGYRAGGEAHSIKNTGVQPLRLLVVGQRLAHDVGDYPDQGKRLFRAPGLAWQLVDDAAIQPIQAGAKR</sequence>
<accession>A0A074TDG7</accession>
<proteinExistence type="predicted"/>
<dbReference type="InterPro" id="IPR011051">
    <property type="entry name" value="RmlC_Cupin_sf"/>
</dbReference>